<accession>A0A6V7HHC5</accession>
<evidence type="ECO:0000256" key="5">
    <source>
        <dbReference type="ARBA" id="ARBA00020264"/>
    </source>
</evidence>
<organism evidence="9 10">
    <name type="scientific">Heterotrigona itama</name>
    <dbReference type="NCBI Taxonomy" id="395501"/>
    <lineage>
        <taxon>Eukaryota</taxon>
        <taxon>Metazoa</taxon>
        <taxon>Ecdysozoa</taxon>
        <taxon>Arthropoda</taxon>
        <taxon>Hexapoda</taxon>
        <taxon>Insecta</taxon>
        <taxon>Pterygota</taxon>
        <taxon>Neoptera</taxon>
        <taxon>Endopterygota</taxon>
        <taxon>Hymenoptera</taxon>
        <taxon>Apocrita</taxon>
        <taxon>Aculeata</taxon>
        <taxon>Apoidea</taxon>
        <taxon>Anthophila</taxon>
        <taxon>Apidae</taxon>
        <taxon>Heterotrigona</taxon>
    </lineage>
</organism>
<keyword evidence="8" id="KW-0539">Nucleus</keyword>
<dbReference type="AlphaFoldDB" id="A0A6V7HHC5"/>
<dbReference type="EMBL" id="CAJDYZ010010622">
    <property type="protein sequence ID" value="CAD1478230.1"/>
    <property type="molecule type" value="Genomic_DNA"/>
</dbReference>
<comment type="subcellular location">
    <subcellularLocation>
        <location evidence="2">Cytoplasm</location>
    </subcellularLocation>
    <subcellularLocation>
        <location evidence="1">Nucleus</location>
    </subcellularLocation>
</comment>
<evidence type="ECO:0000256" key="1">
    <source>
        <dbReference type="ARBA" id="ARBA00004123"/>
    </source>
</evidence>
<protein>
    <recommendedName>
        <fullName evidence="5">Elongator complex protein 5</fullName>
    </recommendedName>
</protein>
<evidence type="ECO:0000256" key="2">
    <source>
        <dbReference type="ARBA" id="ARBA00004496"/>
    </source>
</evidence>
<dbReference type="GO" id="GO:0002098">
    <property type="term" value="P:tRNA wobble uridine modification"/>
    <property type="evidence" value="ECO:0007669"/>
    <property type="project" value="InterPro"/>
</dbReference>
<dbReference type="OrthoDB" id="166907at2759"/>
<dbReference type="PANTHER" id="PTHR15641:SF1">
    <property type="entry name" value="ELONGATOR COMPLEX PROTEIN 5"/>
    <property type="match status" value="1"/>
</dbReference>
<sequence length="306" mass="35463">ATAMHARKLIAGWIQTLKERDPSRVFSLLLFSDSKSSYQNEPKPFASSNVNIFDYYTIDVDNKFDTTVVSEKDLLNLKHVLQTINAKHTVIIDCLTSLNSLVGLSKTMWFLERLSKQVLQVICIYKRDFVHNKIPGIETLGSTYVKIQKSLGTTTSKEFNYTVEFSHRKVGGGILKQQEIISQNNVSCEIESRKLEQSKKLDPVCEDPMSKIESSFRIEISENEMKQRQELALPYMINTNAVNTSKIHYHPEDIDDFDEEDPDDDLNKIQMFYCIKPILRTILIFKTFKNKIFKNKTLNIRLWHLI</sequence>
<dbReference type="GO" id="GO:0033588">
    <property type="term" value="C:elongator holoenzyme complex"/>
    <property type="evidence" value="ECO:0007669"/>
    <property type="project" value="InterPro"/>
</dbReference>
<evidence type="ECO:0000256" key="8">
    <source>
        <dbReference type="ARBA" id="ARBA00023242"/>
    </source>
</evidence>
<dbReference type="GO" id="GO:0005634">
    <property type="term" value="C:nucleus"/>
    <property type="evidence" value="ECO:0007669"/>
    <property type="project" value="UniProtKB-SubCell"/>
</dbReference>
<feature type="non-terminal residue" evidence="9">
    <location>
        <position position="306"/>
    </location>
</feature>
<feature type="non-terminal residue" evidence="9">
    <location>
        <position position="1"/>
    </location>
</feature>
<dbReference type="Proteomes" id="UP000752696">
    <property type="component" value="Unassembled WGS sequence"/>
</dbReference>
<evidence type="ECO:0000313" key="10">
    <source>
        <dbReference type="Proteomes" id="UP000752696"/>
    </source>
</evidence>
<dbReference type="PANTHER" id="PTHR15641">
    <property type="entry name" value="ELONGATOR COMPLEX PROTEIN 5"/>
    <property type="match status" value="1"/>
</dbReference>
<dbReference type="GO" id="GO:0005829">
    <property type="term" value="C:cytosol"/>
    <property type="evidence" value="ECO:0007669"/>
    <property type="project" value="TreeGrafter"/>
</dbReference>
<keyword evidence="10" id="KW-1185">Reference proteome</keyword>
<evidence type="ECO:0000256" key="4">
    <source>
        <dbReference type="ARBA" id="ARBA00009567"/>
    </source>
</evidence>
<evidence type="ECO:0000313" key="9">
    <source>
        <dbReference type="EMBL" id="CAD1478230.1"/>
    </source>
</evidence>
<evidence type="ECO:0000256" key="7">
    <source>
        <dbReference type="ARBA" id="ARBA00022694"/>
    </source>
</evidence>
<keyword evidence="7" id="KW-0819">tRNA processing</keyword>
<reference evidence="9" key="1">
    <citation type="submission" date="2020-07" db="EMBL/GenBank/DDBJ databases">
        <authorList>
            <person name="Nazaruddin N."/>
        </authorList>
    </citation>
    <scope>NUCLEOTIDE SEQUENCE</scope>
</reference>
<comment type="pathway">
    <text evidence="3">tRNA modification; 5-methoxycarbonylmethyl-2-thiouridine-tRNA biosynthesis.</text>
</comment>
<keyword evidence="6" id="KW-0963">Cytoplasm</keyword>
<dbReference type="UniPathway" id="UPA00988"/>
<dbReference type="GO" id="GO:0000049">
    <property type="term" value="F:tRNA binding"/>
    <property type="evidence" value="ECO:0007669"/>
    <property type="project" value="TreeGrafter"/>
</dbReference>
<comment type="similarity">
    <text evidence="4">Belongs to the ELP5 family.</text>
</comment>
<name>A0A6V7HHC5_9HYME</name>
<comment type="caution">
    <text evidence="9">The sequence shown here is derived from an EMBL/GenBank/DDBJ whole genome shotgun (WGS) entry which is preliminary data.</text>
</comment>
<gene>
    <name evidence="9" type="ORF">MHI_LOCUS784630</name>
</gene>
<evidence type="ECO:0000256" key="6">
    <source>
        <dbReference type="ARBA" id="ARBA00022490"/>
    </source>
</evidence>
<evidence type="ECO:0000256" key="3">
    <source>
        <dbReference type="ARBA" id="ARBA00005043"/>
    </source>
</evidence>
<proteinExistence type="inferred from homology"/>
<dbReference type="InterPro" id="IPR019519">
    <property type="entry name" value="Elp5"/>
</dbReference>